<sequence>MKKGRRRDESKFINAEKKKQNFLNTDRFVRAELVGGAYDHQGASVCERTL</sequence>
<accession>A0A2U9CYE9</accession>
<keyword evidence="2" id="KW-1185">Reference proteome</keyword>
<dbReference type="AlphaFoldDB" id="A0A2U9CYE9"/>
<organism evidence="1 2">
    <name type="scientific">Scophthalmus maximus</name>
    <name type="common">Turbot</name>
    <name type="synonym">Psetta maxima</name>
    <dbReference type="NCBI Taxonomy" id="52904"/>
    <lineage>
        <taxon>Eukaryota</taxon>
        <taxon>Metazoa</taxon>
        <taxon>Chordata</taxon>
        <taxon>Craniata</taxon>
        <taxon>Vertebrata</taxon>
        <taxon>Euteleostomi</taxon>
        <taxon>Actinopterygii</taxon>
        <taxon>Neopterygii</taxon>
        <taxon>Teleostei</taxon>
        <taxon>Neoteleostei</taxon>
        <taxon>Acanthomorphata</taxon>
        <taxon>Carangaria</taxon>
        <taxon>Pleuronectiformes</taxon>
        <taxon>Pleuronectoidei</taxon>
        <taxon>Scophthalmidae</taxon>
        <taxon>Scophthalmus</taxon>
    </lineage>
</organism>
<dbReference type="EMBL" id="CP026264">
    <property type="protein sequence ID" value="AWP21173.1"/>
    <property type="molecule type" value="Genomic_DNA"/>
</dbReference>
<evidence type="ECO:0000313" key="2">
    <source>
        <dbReference type="Proteomes" id="UP000246464"/>
    </source>
</evidence>
<protein>
    <submittedName>
        <fullName evidence="1">Uncharacterized protein</fullName>
    </submittedName>
</protein>
<gene>
    <name evidence="1" type="ORF">SMAX5B_003131</name>
</gene>
<evidence type="ECO:0000313" key="1">
    <source>
        <dbReference type="EMBL" id="AWP21173.1"/>
    </source>
</evidence>
<proteinExistence type="predicted"/>
<dbReference type="Proteomes" id="UP000246464">
    <property type="component" value="Chromosome 22"/>
</dbReference>
<reference evidence="1 2" key="1">
    <citation type="submission" date="2017-12" db="EMBL/GenBank/DDBJ databases">
        <title>Integrating genomic resources of turbot (Scophthalmus maximus) in depth evaluation of genetic and physical mapping variation across individuals.</title>
        <authorList>
            <person name="Martinez P."/>
        </authorList>
    </citation>
    <scope>NUCLEOTIDE SEQUENCE [LARGE SCALE GENOMIC DNA]</scope>
</reference>
<name>A0A2U9CYE9_SCOMX</name>